<accession>A0ABU1F4H7</accession>
<dbReference type="Pfam" id="PF00753">
    <property type="entry name" value="Lactamase_B"/>
    <property type="match status" value="1"/>
</dbReference>
<dbReference type="RefSeq" id="WP_310456019.1">
    <property type="nucleotide sequence ID" value="NZ_JAVKPH010000003.1"/>
</dbReference>
<feature type="domain" description="Metallo-beta-lactamase" evidence="1">
    <location>
        <begin position="41"/>
        <end position="258"/>
    </location>
</feature>
<evidence type="ECO:0000313" key="3">
    <source>
        <dbReference type="Proteomes" id="UP001247754"/>
    </source>
</evidence>
<dbReference type="Proteomes" id="UP001247754">
    <property type="component" value="Unassembled WGS sequence"/>
</dbReference>
<evidence type="ECO:0000313" key="2">
    <source>
        <dbReference type="EMBL" id="MDR5651770.1"/>
    </source>
</evidence>
<dbReference type="InterPro" id="IPR048933">
    <property type="entry name" value="B_lactamase-like_C"/>
</dbReference>
<gene>
    <name evidence="2" type="ORF">RGD00_04090</name>
</gene>
<reference evidence="2 3" key="1">
    <citation type="submission" date="2023-09" db="EMBL/GenBank/DDBJ databases">
        <title>Xinfangfangia sedmenti sp. nov., isolated the sedment.</title>
        <authorList>
            <person name="Xu L."/>
        </authorList>
    </citation>
    <scope>NUCLEOTIDE SEQUENCE [LARGE SCALE GENOMIC DNA]</scope>
    <source>
        <strain evidence="2 3">LG-4</strain>
    </source>
</reference>
<name>A0ABU1F4H7_9RHOB</name>
<dbReference type="InterPro" id="IPR036866">
    <property type="entry name" value="RibonucZ/Hydroxyglut_hydro"/>
</dbReference>
<dbReference type="Gene3D" id="3.60.15.10">
    <property type="entry name" value="Ribonuclease Z/Hydroxyacylglutathione hydrolase-like"/>
    <property type="match status" value="1"/>
</dbReference>
<dbReference type="EMBL" id="JAVKPH010000003">
    <property type="protein sequence ID" value="MDR5651770.1"/>
    <property type="molecule type" value="Genomic_DNA"/>
</dbReference>
<dbReference type="Gene3D" id="1.10.10.10">
    <property type="entry name" value="Winged helix-like DNA-binding domain superfamily/Winged helix DNA-binding domain"/>
    <property type="match status" value="1"/>
</dbReference>
<dbReference type="Pfam" id="PF21221">
    <property type="entry name" value="B_lactamase-like_C"/>
    <property type="match status" value="1"/>
</dbReference>
<dbReference type="InterPro" id="IPR001279">
    <property type="entry name" value="Metallo-B-lactamas"/>
</dbReference>
<keyword evidence="3" id="KW-1185">Reference proteome</keyword>
<dbReference type="InterPro" id="IPR036388">
    <property type="entry name" value="WH-like_DNA-bd_sf"/>
</dbReference>
<comment type="caution">
    <text evidence="2">The sequence shown here is derived from an EMBL/GenBank/DDBJ whole genome shotgun (WGS) entry which is preliminary data.</text>
</comment>
<evidence type="ECO:0000259" key="1">
    <source>
        <dbReference type="SMART" id="SM00849"/>
    </source>
</evidence>
<protein>
    <submittedName>
        <fullName evidence="2">MBL fold metallo-hydrolase</fullName>
    </submittedName>
</protein>
<dbReference type="PANTHER" id="PTHR23131:SF4">
    <property type="entry name" value="METALLO-BETA-LACTAMASE SUPERFAMILY POTEIN"/>
    <property type="match status" value="1"/>
</dbReference>
<proteinExistence type="predicted"/>
<dbReference type="PANTHER" id="PTHR23131">
    <property type="entry name" value="ENDORIBONUCLEASE LACTB2"/>
    <property type="match status" value="1"/>
</dbReference>
<organism evidence="2 3">
    <name type="scientific">Ruixingdingia sedimenti</name>
    <dbReference type="NCBI Taxonomy" id="3073604"/>
    <lineage>
        <taxon>Bacteria</taxon>
        <taxon>Pseudomonadati</taxon>
        <taxon>Pseudomonadota</taxon>
        <taxon>Alphaproteobacteria</taxon>
        <taxon>Rhodobacterales</taxon>
        <taxon>Paracoccaceae</taxon>
        <taxon>Ruixingdingia</taxon>
    </lineage>
</organism>
<dbReference type="InterPro" id="IPR050662">
    <property type="entry name" value="Sec-metab_biosynth-thioest"/>
</dbReference>
<sequence length="351" mass="38983">MMPQTTAAALPFPEPPPPGAAIEVAPGVLWMRFPLPFALDHVNIYAIDDGDGWAIVDAGFADDTTRALWDHMLAGPLRGRPITRLIVTHHHPDHMGLAGWLCARFGLPLWMTEMEYLYGRYFLSGTEAVHGQFYERFYARHGLPAEYADAVVERGHWYMEQITPLPNDFHVLEAETPLSLGGRSFRVLKGAGHSPDQAMLHCPAEGLLLAADQVMERITPNISVHAMQPEADPLGRYLDSLAMLKAVVPEGTLTLAGHHRPMRALHARIDELAAHHADRCAIIAAACADAPRSTAEMLPLLFHRKLDLHQTSFAFAEALAHVNHMIRQGDLEWVSRGEHWRMRTLRGAGGR</sequence>
<dbReference type="SUPFAM" id="SSF56281">
    <property type="entry name" value="Metallo-hydrolase/oxidoreductase"/>
    <property type="match status" value="1"/>
</dbReference>
<dbReference type="SMART" id="SM00849">
    <property type="entry name" value="Lactamase_B"/>
    <property type="match status" value="1"/>
</dbReference>